<protein>
    <submittedName>
        <fullName evidence="2">Host attachment protein</fullName>
    </submittedName>
</protein>
<keyword evidence="3" id="KW-1185">Reference proteome</keyword>
<dbReference type="Proteomes" id="UP000533905">
    <property type="component" value="Unassembled WGS sequence"/>
</dbReference>
<dbReference type="Pfam" id="PF10116">
    <property type="entry name" value="Host_attach"/>
    <property type="match status" value="1"/>
</dbReference>
<comment type="caution">
    <text evidence="2">The sequence shown here is derived from an EMBL/GenBank/DDBJ whole genome shotgun (WGS) entry which is preliminary data.</text>
</comment>
<evidence type="ECO:0000256" key="1">
    <source>
        <dbReference type="SAM" id="MobiDB-lite"/>
    </source>
</evidence>
<dbReference type="InterPro" id="IPR019291">
    <property type="entry name" value="Host_attachment_protein"/>
</dbReference>
<evidence type="ECO:0000313" key="2">
    <source>
        <dbReference type="EMBL" id="NNG24728.1"/>
    </source>
</evidence>
<name>A0A7Y2K1P4_9BURK</name>
<accession>A0A7Y2K1P4</accession>
<dbReference type="RefSeq" id="WP_171086659.1">
    <property type="nucleotide sequence ID" value="NZ_JABAIV010000006.1"/>
</dbReference>
<organism evidence="2 3">
    <name type="scientific">Telluria aromaticivorans</name>
    <dbReference type="NCBI Taxonomy" id="2725995"/>
    <lineage>
        <taxon>Bacteria</taxon>
        <taxon>Pseudomonadati</taxon>
        <taxon>Pseudomonadota</taxon>
        <taxon>Betaproteobacteria</taxon>
        <taxon>Burkholderiales</taxon>
        <taxon>Oxalobacteraceae</taxon>
        <taxon>Telluria group</taxon>
        <taxon>Telluria</taxon>
    </lineage>
</organism>
<gene>
    <name evidence="2" type="ORF">HGB41_17205</name>
</gene>
<feature type="region of interest" description="Disordered" evidence="1">
    <location>
        <begin position="18"/>
        <end position="72"/>
    </location>
</feature>
<dbReference type="EMBL" id="JABAIV010000006">
    <property type="protein sequence ID" value="NNG24728.1"/>
    <property type="molecule type" value="Genomic_DNA"/>
</dbReference>
<proteinExistence type="predicted"/>
<evidence type="ECO:0000313" key="3">
    <source>
        <dbReference type="Proteomes" id="UP000533905"/>
    </source>
</evidence>
<dbReference type="AlphaFoldDB" id="A0A7Y2K1P4"/>
<reference evidence="2 3" key="1">
    <citation type="submission" date="2020-04" db="EMBL/GenBank/DDBJ databases">
        <title>Massilia sp. nov., a cold adapted bacteria isolated from Arctic soil.</title>
        <authorList>
            <person name="Son J."/>
            <person name="Ka J.-O."/>
        </authorList>
    </citation>
    <scope>NUCLEOTIDE SEQUENCE [LARGE SCALE GENOMIC DNA]</scope>
    <source>
        <strain evidence="2 3">ML15P13</strain>
    </source>
</reference>
<sequence>MPTTWILSANAGRARFFSESDPAKPLQEIEDMVSPGAQLRTQDTETDKLSPTAASSSRHSIGGNEGAGMAHNAKAGAPNKLYQPAQTPDQHQAELFARDISNFLLKGHQDGRFQSLIIAASPEFLGTLRPHLDAQVKGLIKSEFNKDYTHSNAQQLREQLHAQAAKAE</sequence>